<dbReference type="AlphaFoldDB" id="A0AAE1P2L1"/>
<keyword evidence="2" id="KW-1185">Reference proteome</keyword>
<dbReference type="Proteomes" id="UP001292094">
    <property type="component" value="Unassembled WGS sequence"/>
</dbReference>
<reference evidence="1" key="1">
    <citation type="submission" date="2023-11" db="EMBL/GenBank/DDBJ databases">
        <title>Genome assemblies of two species of porcelain crab, Petrolisthes cinctipes and Petrolisthes manimaculis (Anomura: Porcellanidae).</title>
        <authorList>
            <person name="Angst P."/>
        </authorList>
    </citation>
    <scope>NUCLEOTIDE SEQUENCE</scope>
    <source>
        <strain evidence="1">PB745_02</strain>
        <tissue evidence="1">Gill</tissue>
    </source>
</reference>
<accession>A0AAE1P2L1</accession>
<gene>
    <name evidence="1" type="ORF">Pmani_027900</name>
</gene>
<dbReference type="EMBL" id="JAWZYT010003162">
    <property type="protein sequence ID" value="KAK4299864.1"/>
    <property type="molecule type" value="Genomic_DNA"/>
</dbReference>
<sequence>MSLVTDTDHVVSIGPRYKNDMVSIMQPADHGHYPANNQTVIYATNETHGDLTLTSLVTKVTTTTCMLLCLKIRK</sequence>
<evidence type="ECO:0000313" key="1">
    <source>
        <dbReference type="EMBL" id="KAK4299864.1"/>
    </source>
</evidence>
<protein>
    <submittedName>
        <fullName evidence="1">Uncharacterized protein</fullName>
    </submittedName>
</protein>
<name>A0AAE1P2L1_9EUCA</name>
<proteinExistence type="predicted"/>
<organism evidence="1 2">
    <name type="scientific">Petrolisthes manimaculis</name>
    <dbReference type="NCBI Taxonomy" id="1843537"/>
    <lineage>
        <taxon>Eukaryota</taxon>
        <taxon>Metazoa</taxon>
        <taxon>Ecdysozoa</taxon>
        <taxon>Arthropoda</taxon>
        <taxon>Crustacea</taxon>
        <taxon>Multicrustacea</taxon>
        <taxon>Malacostraca</taxon>
        <taxon>Eumalacostraca</taxon>
        <taxon>Eucarida</taxon>
        <taxon>Decapoda</taxon>
        <taxon>Pleocyemata</taxon>
        <taxon>Anomura</taxon>
        <taxon>Galatheoidea</taxon>
        <taxon>Porcellanidae</taxon>
        <taxon>Petrolisthes</taxon>
    </lineage>
</organism>
<comment type="caution">
    <text evidence="1">The sequence shown here is derived from an EMBL/GenBank/DDBJ whole genome shotgun (WGS) entry which is preliminary data.</text>
</comment>
<evidence type="ECO:0000313" key="2">
    <source>
        <dbReference type="Proteomes" id="UP001292094"/>
    </source>
</evidence>